<dbReference type="AlphaFoldDB" id="A0AAP3UY16"/>
<evidence type="ECO:0000313" key="3">
    <source>
        <dbReference type="Proteomes" id="UP001301140"/>
    </source>
</evidence>
<accession>A0AAP3UY16</accession>
<sequence>MFHHLLDLQRASLRPMARFARELGGLVPWSPAGAFGDWLTRALDAGEPAGEPIEEALARHWGCEARATLEHEDAFVRIVRLARPGGHGKSTTLLAAPFSGYAASVLGQLVGTLLELGEVVVTDWQDARLVPVAAGPYDLACQTRDMGVAMELAGKDAGLVALSQAGWAALAALAAAPAGRRPGAVALLGCPIATRSSPVALQELVAGMPAELIAEQVLRVVPDSLPGAGRLVFPSVLQLAAVAGADPLAYAEIQSGLLLELMGLVDGGYASQHRHMHALIDVPGELYLDLAARLRGEKLADAAVPAGKWPRRLPLLTVEATRDSLVGQGQTHGAQRLFGHAGRNARTLTIEGAEHHDLFLGQLYAARLAPALAGFLAGAQSE</sequence>
<dbReference type="InterPro" id="IPR009656">
    <property type="entry name" value="PHB_depo_C"/>
</dbReference>
<dbReference type="EMBL" id="JARGEQ010000008">
    <property type="protein sequence ID" value="MDF1585111.1"/>
    <property type="molecule type" value="Genomic_DNA"/>
</dbReference>
<dbReference type="Gene3D" id="3.40.50.1820">
    <property type="entry name" value="alpha/beta hydrolase"/>
    <property type="match status" value="1"/>
</dbReference>
<dbReference type="Proteomes" id="UP001301140">
    <property type="component" value="Unassembled WGS sequence"/>
</dbReference>
<proteinExistence type="predicted"/>
<dbReference type="Pfam" id="PF06850">
    <property type="entry name" value="PHB_depo_C"/>
    <property type="match status" value="1"/>
</dbReference>
<evidence type="ECO:0000313" key="2">
    <source>
        <dbReference type="EMBL" id="MDF1585111.1"/>
    </source>
</evidence>
<dbReference type="RefSeq" id="WP_327787522.1">
    <property type="nucleotide sequence ID" value="NZ_JARGEQ010000008.1"/>
</dbReference>
<dbReference type="InterPro" id="IPR029058">
    <property type="entry name" value="AB_hydrolase_fold"/>
</dbReference>
<reference evidence="2 3" key="1">
    <citation type="submission" date="2023-03" db="EMBL/GenBank/DDBJ databases">
        <title>YIM 152171 draft genome.</title>
        <authorList>
            <person name="Yang Z."/>
        </authorList>
    </citation>
    <scope>NUCLEOTIDE SEQUENCE [LARGE SCALE GENOMIC DNA]</scope>
    <source>
        <strain evidence="2 3">YIM 152171</strain>
    </source>
</reference>
<keyword evidence="3" id="KW-1185">Reference proteome</keyword>
<evidence type="ECO:0000259" key="1">
    <source>
        <dbReference type="Pfam" id="PF06850"/>
    </source>
</evidence>
<comment type="caution">
    <text evidence="2">The sequence shown here is derived from an EMBL/GenBank/DDBJ whole genome shotgun (WGS) entry which is preliminary data.</text>
</comment>
<name>A0AAP3UY16_9PROT</name>
<gene>
    <name evidence="2" type="ORF">PZ740_01775</name>
</gene>
<feature type="domain" description="PHB de-polymerase C-terminal" evidence="1">
    <location>
        <begin position="189"/>
        <end position="377"/>
    </location>
</feature>
<organism evidence="2 3">
    <name type="scientific">Marinimicrococcus flavescens</name>
    <dbReference type="NCBI Taxonomy" id="3031815"/>
    <lineage>
        <taxon>Bacteria</taxon>
        <taxon>Pseudomonadati</taxon>
        <taxon>Pseudomonadota</taxon>
        <taxon>Alphaproteobacteria</taxon>
        <taxon>Geminicoccales</taxon>
        <taxon>Geminicoccaceae</taxon>
        <taxon>Marinimicrococcus</taxon>
    </lineage>
</organism>
<dbReference type="SUPFAM" id="SSF53474">
    <property type="entry name" value="alpha/beta-Hydrolases"/>
    <property type="match status" value="1"/>
</dbReference>
<protein>
    <recommendedName>
        <fullName evidence="1">PHB de-polymerase C-terminal domain-containing protein</fullName>
    </recommendedName>
</protein>